<evidence type="ECO:0000313" key="3">
    <source>
        <dbReference type="EMBL" id="KAG7177787.1"/>
    </source>
</evidence>
<feature type="non-terminal residue" evidence="3">
    <location>
        <position position="1"/>
    </location>
</feature>
<dbReference type="PANTHER" id="PTHR47633">
    <property type="entry name" value="IMMUNOGLOBULIN"/>
    <property type="match status" value="1"/>
</dbReference>
<comment type="caution">
    <text evidence="3">The sequence shown here is derived from an EMBL/GenBank/DDBJ whole genome shotgun (WGS) entry which is preliminary data.</text>
</comment>
<dbReference type="InterPro" id="IPR003598">
    <property type="entry name" value="Ig_sub2"/>
</dbReference>
<dbReference type="AlphaFoldDB" id="A0A8J5NDL5"/>
<dbReference type="Gene3D" id="2.60.40.10">
    <property type="entry name" value="Immunoglobulins"/>
    <property type="match status" value="1"/>
</dbReference>
<dbReference type="InterPro" id="IPR013783">
    <property type="entry name" value="Ig-like_fold"/>
</dbReference>
<dbReference type="SMART" id="SM00408">
    <property type="entry name" value="IGc2"/>
    <property type="match status" value="1"/>
</dbReference>
<evidence type="ECO:0000256" key="1">
    <source>
        <dbReference type="SAM" id="MobiDB-lite"/>
    </source>
</evidence>
<dbReference type="PROSITE" id="PS50835">
    <property type="entry name" value="IG_LIKE"/>
    <property type="match status" value="1"/>
</dbReference>
<dbReference type="InterPro" id="IPR003599">
    <property type="entry name" value="Ig_sub"/>
</dbReference>
<protein>
    <submittedName>
        <fullName evidence="3">Roundabout 2-like 4</fullName>
    </submittedName>
</protein>
<name>A0A8J5NDL5_HOMAM</name>
<reference evidence="3" key="1">
    <citation type="journal article" date="2021" name="Sci. Adv.">
        <title>The American lobster genome reveals insights on longevity, neural, and immune adaptations.</title>
        <authorList>
            <person name="Polinski J.M."/>
            <person name="Zimin A.V."/>
            <person name="Clark K.F."/>
            <person name="Kohn A.B."/>
            <person name="Sadowski N."/>
            <person name="Timp W."/>
            <person name="Ptitsyn A."/>
            <person name="Khanna P."/>
            <person name="Romanova D.Y."/>
            <person name="Williams P."/>
            <person name="Greenwood S.J."/>
            <person name="Moroz L.L."/>
            <person name="Walt D.R."/>
            <person name="Bodnar A.G."/>
        </authorList>
    </citation>
    <scope>NUCLEOTIDE SEQUENCE</scope>
    <source>
        <strain evidence="3">GMGI-L3</strain>
    </source>
</reference>
<dbReference type="SMART" id="SM00409">
    <property type="entry name" value="IG"/>
    <property type="match status" value="1"/>
</dbReference>
<proteinExistence type="predicted"/>
<sequence>MMRSNEGVGGEVEVWGVGELKRKCRVALTRIPCSVRICNETMEGGTTISSYWATEGVKLNGERRGGQGWGEEELEREREDGMGKEREGRWNGGEEEMVEGGLGGNRRKEEGRKERRKRMEMKEKKEKDKMWNRGRKIWYQEEGGGERGPRIVEHPKSIVVPRGDPTTLNCAAEGIPEPKITWFKDGMMVSTSQEDGRSNKVLLPRSLFFLSIKQGKKESDAGVYQCVASNTNGRATSNNATLTIA</sequence>
<feature type="domain" description="Ig-like" evidence="2">
    <location>
        <begin position="149"/>
        <end position="243"/>
    </location>
</feature>
<dbReference type="FunFam" id="2.60.40.10:FF:000026">
    <property type="entry name" value="roundabout homolog 2 isoform X1"/>
    <property type="match status" value="1"/>
</dbReference>
<evidence type="ECO:0000259" key="2">
    <source>
        <dbReference type="PROSITE" id="PS50835"/>
    </source>
</evidence>
<feature type="region of interest" description="Disordered" evidence="1">
    <location>
        <begin position="62"/>
        <end position="127"/>
    </location>
</feature>
<dbReference type="Pfam" id="PF13895">
    <property type="entry name" value="Ig_2"/>
    <property type="match status" value="1"/>
</dbReference>
<accession>A0A8J5NDL5</accession>
<evidence type="ECO:0000313" key="4">
    <source>
        <dbReference type="Proteomes" id="UP000747542"/>
    </source>
</evidence>
<keyword evidence="4" id="KW-1185">Reference proteome</keyword>
<organism evidence="3 4">
    <name type="scientific">Homarus americanus</name>
    <name type="common">American lobster</name>
    <dbReference type="NCBI Taxonomy" id="6706"/>
    <lineage>
        <taxon>Eukaryota</taxon>
        <taxon>Metazoa</taxon>
        <taxon>Ecdysozoa</taxon>
        <taxon>Arthropoda</taxon>
        <taxon>Crustacea</taxon>
        <taxon>Multicrustacea</taxon>
        <taxon>Malacostraca</taxon>
        <taxon>Eumalacostraca</taxon>
        <taxon>Eucarida</taxon>
        <taxon>Decapoda</taxon>
        <taxon>Pleocyemata</taxon>
        <taxon>Astacidea</taxon>
        <taxon>Nephropoidea</taxon>
        <taxon>Nephropidae</taxon>
        <taxon>Homarus</taxon>
    </lineage>
</organism>
<dbReference type="InterPro" id="IPR007110">
    <property type="entry name" value="Ig-like_dom"/>
</dbReference>
<gene>
    <name evidence="3" type="primary">Robo2-L4</name>
    <name evidence="3" type="ORF">Hamer_G024611</name>
</gene>
<feature type="compositionally biased region" description="Basic and acidic residues" evidence="1">
    <location>
        <begin position="75"/>
        <end position="89"/>
    </location>
</feature>
<dbReference type="InterPro" id="IPR036179">
    <property type="entry name" value="Ig-like_dom_sf"/>
</dbReference>
<dbReference type="Proteomes" id="UP000747542">
    <property type="component" value="Unassembled WGS sequence"/>
</dbReference>
<dbReference type="PANTHER" id="PTHR47633:SF4">
    <property type="entry name" value="MYOPALLADIN ISOFORM X1"/>
    <property type="match status" value="1"/>
</dbReference>
<dbReference type="SUPFAM" id="SSF48726">
    <property type="entry name" value="Immunoglobulin"/>
    <property type="match status" value="1"/>
</dbReference>
<dbReference type="EMBL" id="JAHLQT010001842">
    <property type="protein sequence ID" value="KAG7177787.1"/>
    <property type="molecule type" value="Genomic_DNA"/>
</dbReference>